<dbReference type="Gene3D" id="1.20.5.340">
    <property type="match status" value="1"/>
</dbReference>
<dbReference type="KEGG" id="tpf:TPHA_0H02370"/>
<evidence type="ECO:0000259" key="3">
    <source>
        <dbReference type="Pfam" id="PF08581"/>
    </source>
</evidence>
<evidence type="ECO:0000256" key="2">
    <source>
        <dbReference type="ARBA" id="ARBA00023163"/>
    </source>
</evidence>
<keyword evidence="5" id="KW-1185">Reference proteome</keyword>
<evidence type="ECO:0000256" key="1">
    <source>
        <dbReference type="ARBA" id="ARBA00023015"/>
    </source>
</evidence>
<protein>
    <recommendedName>
        <fullName evidence="3">Transcriptional repressor Tup1 N-terminal domain-containing protein</fullName>
    </recommendedName>
</protein>
<keyword evidence="2" id="KW-0804">Transcription</keyword>
<gene>
    <name evidence="4" type="primary">TPHA0H02370</name>
    <name evidence="4" type="ordered locus">TPHA_0H02370</name>
</gene>
<dbReference type="OrthoDB" id="3253044at2759"/>
<accession>G8BWJ0</accession>
<evidence type="ECO:0000313" key="5">
    <source>
        <dbReference type="Proteomes" id="UP000005666"/>
    </source>
</evidence>
<dbReference type="EMBL" id="HE612863">
    <property type="protein sequence ID" value="CCE64441.1"/>
    <property type="molecule type" value="Genomic_DNA"/>
</dbReference>
<feature type="domain" description="Transcriptional repressor Tup1 N-terminal" evidence="3">
    <location>
        <begin position="7"/>
        <end position="84"/>
    </location>
</feature>
<dbReference type="RefSeq" id="XP_003686875.1">
    <property type="nucleotide sequence ID" value="XM_003686827.1"/>
</dbReference>
<dbReference type="AlphaFoldDB" id="G8BWJ0"/>
<dbReference type="HOGENOM" id="CLU_1705433_0_0_1"/>
<dbReference type="eggNOG" id="KOG0266">
    <property type="taxonomic scope" value="Eukaryota"/>
</dbReference>
<dbReference type="GeneID" id="11534024"/>
<dbReference type="STRING" id="1071381.G8BWJ0"/>
<organism evidence="4 5">
    <name type="scientific">Tetrapisispora phaffii (strain ATCC 24235 / CBS 4417 / NBRC 1672 / NRRL Y-8282 / UCD 70-5)</name>
    <name type="common">Yeast</name>
    <name type="synonym">Fabospora phaffii</name>
    <dbReference type="NCBI Taxonomy" id="1071381"/>
    <lineage>
        <taxon>Eukaryota</taxon>
        <taxon>Fungi</taxon>
        <taxon>Dikarya</taxon>
        <taxon>Ascomycota</taxon>
        <taxon>Saccharomycotina</taxon>
        <taxon>Saccharomycetes</taxon>
        <taxon>Saccharomycetales</taxon>
        <taxon>Saccharomycetaceae</taxon>
        <taxon>Tetrapisispora</taxon>
    </lineage>
</organism>
<proteinExistence type="predicted"/>
<dbReference type="Pfam" id="PF08581">
    <property type="entry name" value="Tup_N"/>
    <property type="match status" value="1"/>
</dbReference>
<keyword evidence="1" id="KW-0805">Transcription regulation</keyword>
<dbReference type="Proteomes" id="UP000005666">
    <property type="component" value="Chromosome 8"/>
</dbReference>
<evidence type="ECO:0000313" key="4">
    <source>
        <dbReference type="EMBL" id="CCE64441.1"/>
    </source>
</evidence>
<name>G8BWJ0_TETPH</name>
<sequence length="154" mass="17818">MANRMAKLDELLSAISLEYSNIANDANSMAMQNQKGYEFQINQHISELQSIRNKIFELELTHKKMKQSYEEEINRLKLDINQRDNQILNLRSAAPNGHQILHQPPQPTIQMHMSPPTIPIAAQPTIHNTNNRLMNVQQQQQQQQHILPNINPIL</sequence>
<dbReference type="InterPro" id="IPR013890">
    <property type="entry name" value="Tscrpt_rep_Tup1_N"/>
</dbReference>
<reference evidence="4 5" key="1">
    <citation type="journal article" date="2011" name="Proc. Natl. Acad. Sci. U.S.A.">
        <title>Evolutionary erosion of yeast sex chromosomes by mating-type switching accidents.</title>
        <authorList>
            <person name="Gordon J.L."/>
            <person name="Armisen D."/>
            <person name="Proux-Wera E."/>
            <person name="Oheigeartaigh S.S."/>
            <person name="Byrne K.P."/>
            <person name="Wolfe K.H."/>
        </authorList>
    </citation>
    <scope>NUCLEOTIDE SEQUENCE [LARGE SCALE GENOMIC DNA]</scope>
    <source>
        <strain evidence="5">ATCC 24235 / CBS 4417 / NBRC 1672 / NRRL Y-8282 / UCD 70-5</strain>
    </source>
</reference>